<proteinExistence type="predicted"/>
<dbReference type="EMBL" id="JAPFCC010000001">
    <property type="protein sequence ID" value="MCW7556285.1"/>
    <property type="molecule type" value="Genomic_DNA"/>
</dbReference>
<evidence type="ECO:0000313" key="2">
    <source>
        <dbReference type="EMBL" id="MCW7556285.1"/>
    </source>
</evidence>
<evidence type="ECO:0000256" key="1">
    <source>
        <dbReference type="SAM" id="MobiDB-lite"/>
    </source>
</evidence>
<evidence type="ECO:0000313" key="3">
    <source>
        <dbReference type="Proteomes" id="UP001209854"/>
    </source>
</evidence>
<feature type="region of interest" description="Disordered" evidence="1">
    <location>
        <begin position="20"/>
        <end position="42"/>
    </location>
</feature>
<reference evidence="2 3" key="1">
    <citation type="submission" date="2022-10" db="EMBL/GenBank/DDBJ databases">
        <title>High-quality genome sequences of two octocoral-associated bacteria, Endozoicomonas euniceicola EF212 and Endozoicomonas gorgoniicola PS125.</title>
        <authorList>
            <person name="Chiou Y.-J."/>
            <person name="Chen Y.-H."/>
        </authorList>
    </citation>
    <scope>NUCLEOTIDE SEQUENCE [LARGE SCALE GENOMIC DNA]</scope>
    <source>
        <strain evidence="2 3">PS125</strain>
    </source>
</reference>
<comment type="caution">
    <text evidence="2">The sequence shown here is derived from an EMBL/GenBank/DDBJ whole genome shotgun (WGS) entry which is preliminary data.</text>
</comment>
<gene>
    <name evidence="2" type="ORF">NX722_27375</name>
</gene>
<organism evidence="2 3">
    <name type="scientific">Endozoicomonas gorgoniicola</name>
    <dbReference type="NCBI Taxonomy" id="1234144"/>
    <lineage>
        <taxon>Bacteria</taxon>
        <taxon>Pseudomonadati</taxon>
        <taxon>Pseudomonadota</taxon>
        <taxon>Gammaproteobacteria</taxon>
        <taxon>Oceanospirillales</taxon>
        <taxon>Endozoicomonadaceae</taxon>
        <taxon>Endozoicomonas</taxon>
    </lineage>
</organism>
<sequence length="101" mass="10904">MEPVSGSTLGSTMQFSVLRDLSKAEEARDTGHIPDHRDQTPSLAHRCAGIPQKPVLPTVSVPFTTNPAKGIEYLESIPRSQLARLLVDGELLSREKGGKAL</sequence>
<name>A0ABT3N3T0_9GAMM</name>
<protein>
    <submittedName>
        <fullName evidence="2">Uncharacterized protein</fullName>
    </submittedName>
</protein>
<keyword evidence="3" id="KW-1185">Reference proteome</keyword>
<dbReference type="RefSeq" id="WP_262565979.1">
    <property type="nucleotide sequence ID" value="NZ_JAPFCC010000001.1"/>
</dbReference>
<feature type="compositionally biased region" description="Basic and acidic residues" evidence="1">
    <location>
        <begin position="20"/>
        <end position="39"/>
    </location>
</feature>
<accession>A0ABT3N3T0</accession>
<dbReference type="Proteomes" id="UP001209854">
    <property type="component" value="Unassembled WGS sequence"/>
</dbReference>